<dbReference type="InterPro" id="IPR045851">
    <property type="entry name" value="AMP-bd_C_sf"/>
</dbReference>
<evidence type="ECO:0000256" key="2">
    <source>
        <dbReference type="ARBA" id="ARBA00022450"/>
    </source>
</evidence>
<dbReference type="SUPFAM" id="SSF56801">
    <property type="entry name" value="Acetyl-CoA synthetase-like"/>
    <property type="match status" value="1"/>
</dbReference>
<dbReference type="GO" id="GO:0031177">
    <property type="term" value="F:phosphopantetheine binding"/>
    <property type="evidence" value="ECO:0007669"/>
    <property type="project" value="InterPro"/>
</dbReference>
<dbReference type="Gene3D" id="1.10.1200.10">
    <property type="entry name" value="ACP-like"/>
    <property type="match status" value="2"/>
</dbReference>
<accession>A0A1G8SZ32</accession>
<dbReference type="Gene3D" id="3.40.50.980">
    <property type="match status" value="2"/>
</dbReference>
<dbReference type="Pfam" id="PF00501">
    <property type="entry name" value="AMP-binding"/>
    <property type="match status" value="1"/>
</dbReference>
<dbReference type="InterPro" id="IPR020845">
    <property type="entry name" value="AMP-binding_CS"/>
</dbReference>
<feature type="domain" description="Carrier" evidence="4">
    <location>
        <begin position="1095"/>
        <end position="1171"/>
    </location>
</feature>
<dbReference type="Gene3D" id="2.30.38.10">
    <property type="entry name" value="Luciferase, Domain 3"/>
    <property type="match status" value="1"/>
</dbReference>
<dbReference type="UniPathway" id="UPA00011"/>
<proteinExistence type="predicted"/>
<dbReference type="SUPFAM" id="SSF47336">
    <property type="entry name" value="ACP-like"/>
    <property type="match status" value="2"/>
</dbReference>
<dbReference type="SMART" id="SM00823">
    <property type="entry name" value="PKS_PP"/>
    <property type="match status" value="2"/>
</dbReference>
<dbReference type="Gene3D" id="3.30.559.10">
    <property type="entry name" value="Chloramphenicol acetyltransferase-like domain"/>
    <property type="match status" value="2"/>
</dbReference>
<dbReference type="Pfam" id="PF13193">
    <property type="entry name" value="AMP-binding_C"/>
    <property type="match status" value="1"/>
</dbReference>
<dbReference type="Proteomes" id="UP000183263">
    <property type="component" value="Unassembled WGS sequence"/>
</dbReference>
<dbReference type="Gene3D" id="3.30.559.30">
    <property type="entry name" value="Nonribosomal peptide synthetase, condensation domain"/>
    <property type="match status" value="1"/>
</dbReference>
<dbReference type="NCBIfam" id="TIGR01733">
    <property type="entry name" value="AA-adenyl-dom"/>
    <property type="match status" value="1"/>
</dbReference>
<keyword evidence="6" id="KW-1185">Reference proteome</keyword>
<evidence type="ECO:0000259" key="4">
    <source>
        <dbReference type="PROSITE" id="PS50075"/>
    </source>
</evidence>
<dbReference type="GO" id="GO:0003824">
    <property type="term" value="F:catalytic activity"/>
    <property type="evidence" value="ECO:0007669"/>
    <property type="project" value="InterPro"/>
</dbReference>
<feature type="non-terminal residue" evidence="5">
    <location>
        <position position="1"/>
    </location>
</feature>
<dbReference type="Pfam" id="PF00668">
    <property type="entry name" value="Condensation"/>
    <property type="match status" value="2"/>
</dbReference>
<dbReference type="SUPFAM" id="SSF52777">
    <property type="entry name" value="CoA-dependent acyltransferases"/>
    <property type="match status" value="3"/>
</dbReference>
<dbReference type="GO" id="GO:0043041">
    <property type="term" value="P:amino acid activation for nonribosomal peptide biosynthetic process"/>
    <property type="evidence" value="ECO:0007669"/>
    <property type="project" value="TreeGrafter"/>
</dbReference>
<gene>
    <name evidence="5" type="ORF">SAMN05444695_1281</name>
</gene>
<organism evidence="5 6">
    <name type="scientific">Rhodococcus triatomae</name>
    <dbReference type="NCBI Taxonomy" id="300028"/>
    <lineage>
        <taxon>Bacteria</taxon>
        <taxon>Bacillati</taxon>
        <taxon>Actinomycetota</taxon>
        <taxon>Actinomycetes</taxon>
        <taxon>Mycobacteriales</taxon>
        <taxon>Nocardiaceae</taxon>
        <taxon>Rhodococcus</taxon>
    </lineage>
</organism>
<dbReference type="InterPro" id="IPR000873">
    <property type="entry name" value="AMP-dep_synth/lig_dom"/>
</dbReference>
<dbReference type="FunFam" id="3.40.50.980:FF:000001">
    <property type="entry name" value="Non-ribosomal peptide synthetase"/>
    <property type="match status" value="1"/>
</dbReference>
<feature type="domain" description="Carrier" evidence="4">
    <location>
        <begin position="31"/>
        <end position="106"/>
    </location>
</feature>
<evidence type="ECO:0000313" key="6">
    <source>
        <dbReference type="Proteomes" id="UP000183263"/>
    </source>
</evidence>
<dbReference type="InterPro" id="IPR010071">
    <property type="entry name" value="AA_adenyl_dom"/>
</dbReference>
<dbReference type="EMBL" id="FNDN01000028">
    <property type="protein sequence ID" value="SDJ34436.1"/>
    <property type="molecule type" value="Genomic_DNA"/>
</dbReference>
<keyword evidence="2" id="KW-0596">Phosphopantetheine</keyword>
<protein>
    <submittedName>
        <fullName evidence="5">Amino acid adenylation domain-containing protein</fullName>
    </submittedName>
</protein>
<dbReference type="GO" id="GO:0008610">
    <property type="term" value="P:lipid biosynthetic process"/>
    <property type="evidence" value="ECO:0007669"/>
    <property type="project" value="UniProtKB-ARBA"/>
</dbReference>
<evidence type="ECO:0000256" key="3">
    <source>
        <dbReference type="ARBA" id="ARBA00022553"/>
    </source>
</evidence>
<dbReference type="InterPro" id="IPR023213">
    <property type="entry name" value="CAT-like_dom_sf"/>
</dbReference>
<evidence type="ECO:0000313" key="5">
    <source>
        <dbReference type="EMBL" id="SDJ34436.1"/>
    </source>
</evidence>
<dbReference type="Pfam" id="PF00550">
    <property type="entry name" value="PP-binding"/>
    <property type="match status" value="2"/>
</dbReference>
<dbReference type="PROSITE" id="PS00012">
    <property type="entry name" value="PHOSPHOPANTETHEINE"/>
    <property type="match status" value="2"/>
</dbReference>
<dbReference type="GO" id="GO:0005737">
    <property type="term" value="C:cytoplasm"/>
    <property type="evidence" value="ECO:0007669"/>
    <property type="project" value="TreeGrafter"/>
</dbReference>
<dbReference type="RefSeq" id="WP_139183374.1">
    <property type="nucleotide sequence ID" value="NZ_FNDN01000028.1"/>
</dbReference>
<sequence length="1360" mass="146277">LDGFPVNASGKLDRKALPEPEIGSSTTEYIAPRTTAEQSVAAVFAEVLGVDQVGAGDSFFDLGGNSLSATKVIARLSTALDTDLALRDLFEYPTVEALAGRLLARAGRVRTRPELAALERPDDIPLSAAQQRIWFLNRFDTDSATYNLPFAVRFSGDLDIAALTFALGDVLERHESLRTVFPERDGRPVQVIVPVADAAAALDVVDVHDDHLEARLTDFATRGFDVTHELPVRSTLYRLDSGEYLLTIVLHHIAADGWSFGPLARDIVSAYAARTAHRRPEWQSLPVQYADYALWQQRLLGDETDPESLGREQLAFWADQLAGAPEELRLPTDRPRPAESTYRGATVAFDLDASLHGALVQLGRNHGATTFMVVHAALATLLGRLSATDDVVIGTPVAGRGDRRLDELVGMFVNTLAIRTPVVGSQTFAEHLARSRDAALDAFAHADVPFERVVEAADPARSRSRHPLFQVAISMQDSMPTAFEMADVAVRVEDVDPGVAKFDLQFTLAERFGADGTADGIRAEITYATDLFDEATVRTVTERFRRLLHSVTEQPERAVGDIALLDDSEFSALAPVHGPSGEPTRTLPEIFAAAASDVSAPAVVHGREENEHVVGYGELDTHTNRLARELIAAGVGPETFVAIAVPRSLESVTAVWAVAKTGAAFVPVDPRYPADRIAHMIDDSAPTVGLTVRAHRAALPDTMRWIVLDDAGTESLISARPSDAVTDAERTSPVLPTQTAYVIYTSGSTGLPKGVAVTHSGLANFSEEQRQRYGVTSHSRVLHVASPSFDASVLEYLLAAGAGAALVVAPEDVFGGPELADLIRRRRATHAFVTPAALASVDPTGLDEFGCVVVGGEAWGADLARVWAPGRRLFNGYGPTEASMMVAISDEVSVQGPDTIGGPLRGVSALVLDERLRPVPVGVTGELYVAGPALARGYHRRFALTAERFVAHPLGEPGERMYRTGDVVRWATRSDGEFVVEYVGRSDFQVKIRGLRVELGEIDAALAAHPAVGFATTLTHTPDSGATVVVSYVRPAAGATVDVDELVDFAAAALPAHMVPSSVTVLDEIPRTPVGKLDRARLPEPVFTRTSRFRAPATALEIAVATAFADVVGTEQPIGLDDNFFELGGNSLSATQVVSRIGEAQGTRVSVRTLFDHPTVGGLAAALGDVPQTERLPLIARPRPEQVPLSPAQQRMWFLNRLDPESAAYNVPLVLRLSGRIDVPMLHAALMDVVERHETLRTVYPSADGLAHQVVLPAESVHLDATPVRADDALEARIAEFVARGFDLAHEVPLRGTVFRESRSEHILVLVLHHIAADGWSFGPLAADVMSAYGARVSGGVPSWVPLSVQYADYALWQRE</sequence>
<dbReference type="OrthoDB" id="2472181at2"/>
<dbReference type="CDD" id="cd19540">
    <property type="entry name" value="LCL_NRPS-like"/>
    <property type="match status" value="1"/>
</dbReference>
<dbReference type="PROSITE" id="PS00455">
    <property type="entry name" value="AMP_BINDING"/>
    <property type="match status" value="1"/>
</dbReference>
<dbReference type="InterPro" id="IPR020806">
    <property type="entry name" value="PKS_PP-bd"/>
</dbReference>
<comment type="cofactor">
    <cofactor evidence="1">
        <name>pantetheine 4'-phosphate</name>
        <dbReference type="ChEBI" id="CHEBI:47942"/>
    </cofactor>
</comment>
<evidence type="ECO:0000256" key="1">
    <source>
        <dbReference type="ARBA" id="ARBA00001957"/>
    </source>
</evidence>
<name>A0A1G8SZ32_9NOCA</name>
<dbReference type="InterPro" id="IPR001242">
    <property type="entry name" value="Condensation_dom"/>
</dbReference>
<dbReference type="GO" id="GO:0044550">
    <property type="term" value="P:secondary metabolite biosynthetic process"/>
    <property type="evidence" value="ECO:0007669"/>
    <property type="project" value="TreeGrafter"/>
</dbReference>
<dbReference type="PANTHER" id="PTHR45527:SF1">
    <property type="entry name" value="FATTY ACID SYNTHASE"/>
    <property type="match status" value="1"/>
</dbReference>
<dbReference type="InterPro" id="IPR025110">
    <property type="entry name" value="AMP-bd_C"/>
</dbReference>
<dbReference type="InterPro" id="IPR006162">
    <property type="entry name" value="Ppantetheine_attach_site"/>
</dbReference>
<dbReference type="InterPro" id="IPR009081">
    <property type="entry name" value="PP-bd_ACP"/>
</dbReference>
<dbReference type="InterPro" id="IPR036736">
    <property type="entry name" value="ACP-like_sf"/>
</dbReference>
<dbReference type="FunFam" id="1.10.1200.10:FF:000016">
    <property type="entry name" value="Non-ribosomal peptide synthase"/>
    <property type="match status" value="1"/>
</dbReference>
<dbReference type="GO" id="GO:0072330">
    <property type="term" value="P:monocarboxylic acid biosynthetic process"/>
    <property type="evidence" value="ECO:0007669"/>
    <property type="project" value="UniProtKB-ARBA"/>
</dbReference>
<feature type="non-terminal residue" evidence="5">
    <location>
        <position position="1360"/>
    </location>
</feature>
<keyword evidence="3" id="KW-0597">Phosphoprotein</keyword>
<dbReference type="PROSITE" id="PS50075">
    <property type="entry name" value="CARRIER"/>
    <property type="match status" value="2"/>
</dbReference>
<reference evidence="5 6" key="1">
    <citation type="submission" date="2016-10" db="EMBL/GenBank/DDBJ databases">
        <authorList>
            <person name="de Groot N.N."/>
        </authorList>
    </citation>
    <scope>NUCLEOTIDE SEQUENCE [LARGE SCALE GENOMIC DNA]</scope>
    <source>
        <strain evidence="5 6">DSM 44892</strain>
    </source>
</reference>
<dbReference type="Gene3D" id="3.30.300.30">
    <property type="match status" value="1"/>
</dbReference>
<dbReference type="PANTHER" id="PTHR45527">
    <property type="entry name" value="NONRIBOSOMAL PEPTIDE SYNTHETASE"/>
    <property type="match status" value="1"/>
</dbReference>